<dbReference type="Pfam" id="PF12643">
    <property type="entry name" value="MazG-like"/>
    <property type="match status" value="1"/>
</dbReference>
<comment type="caution">
    <text evidence="1">The sequence shown here is derived from an EMBL/GenBank/DDBJ whole genome shotgun (WGS) entry which is preliminary data.</text>
</comment>
<protein>
    <submittedName>
        <fullName evidence="1">Nucleotide pyrophosphohydrolase</fullName>
    </submittedName>
</protein>
<organism evidence="1 2">
    <name type="scientific">Levilactobacillus fuyuanensis</name>
    <dbReference type="NCBI Taxonomy" id="2486022"/>
    <lineage>
        <taxon>Bacteria</taxon>
        <taxon>Bacillati</taxon>
        <taxon>Bacillota</taxon>
        <taxon>Bacilli</taxon>
        <taxon>Lactobacillales</taxon>
        <taxon>Lactobacillaceae</taxon>
        <taxon>Levilactobacillus</taxon>
    </lineage>
</organism>
<dbReference type="InterPro" id="IPR052555">
    <property type="entry name" value="dCTP_Pyrophosphatase"/>
</dbReference>
<dbReference type="Proteomes" id="UP001597195">
    <property type="component" value="Unassembled WGS sequence"/>
</dbReference>
<dbReference type="PANTHER" id="PTHR46523:SF1">
    <property type="entry name" value="DCTP PYROPHOSPHATASE 1"/>
    <property type="match status" value="1"/>
</dbReference>
<dbReference type="PIRSF" id="PIRSF029826">
    <property type="entry name" value="UCP029826_pph"/>
    <property type="match status" value="1"/>
</dbReference>
<evidence type="ECO:0000313" key="1">
    <source>
        <dbReference type="EMBL" id="MFD1548997.1"/>
    </source>
</evidence>
<evidence type="ECO:0000313" key="2">
    <source>
        <dbReference type="Proteomes" id="UP001597195"/>
    </source>
</evidence>
<sequence>MGASDSNWNFSGVMQELRDLRDQRGWRKYHTLPALARALSVEAAEVNEIFLWQNDQSELSSKKQADLKMELADTLTYLYYMCDQLGVDPNELVHEKLKVNQNRHWSFDQK</sequence>
<dbReference type="PANTHER" id="PTHR46523">
    <property type="entry name" value="DCTP PYROPHOSPHATASE 1"/>
    <property type="match status" value="1"/>
</dbReference>
<reference evidence="2" key="1">
    <citation type="journal article" date="2019" name="Int. J. Syst. Evol. Microbiol.">
        <title>The Global Catalogue of Microorganisms (GCM) 10K type strain sequencing project: providing services to taxonomists for standard genome sequencing and annotation.</title>
        <authorList>
            <consortium name="The Broad Institute Genomics Platform"/>
            <consortium name="The Broad Institute Genome Sequencing Center for Infectious Disease"/>
            <person name="Wu L."/>
            <person name="Ma J."/>
        </authorList>
    </citation>
    <scope>NUCLEOTIDE SEQUENCE [LARGE SCALE GENOMIC DNA]</scope>
    <source>
        <strain evidence="2">CCM 8906</strain>
    </source>
</reference>
<dbReference type="InterPro" id="IPR025984">
    <property type="entry name" value="DCTPP"/>
</dbReference>
<dbReference type="SUPFAM" id="SSF101386">
    <property type="entry name" value="all-alpha NTP pyrophosphatases"/>
    <property type="match status" value="1"/>
</dbReference>
<dbReference type="RefSeq" id="WP_125700608.1">
    <property type="nucleotide sequence ID" value="NZ_JBHTOM010000005.1"/>
</dbReference>
<name>A0ABW4H2Q2_9LACO</name>
<keyword evidence="2" id="KW-1185">Reference proteome</keyword>
<accession>A0ABW4H2Q2</accession>
<dbReference type="CDD" id="cd11537">
    <property type="entry name" value="NTP-PPase_RS21-C6_like"/>
    <property type="match status" value="1"/>
</dbReference>
<dbReference type="Gene3D" id="1.10.287.1080">
    <property type="entry name" value="MazG-like"/>
    <property type="match status" value="1"/>
</dbReference>
<proteinExistence type="predicted"/>
<dbReference type="EMBL" id="JBHTOM010000005">
    <property type="protein sequence ID" value="MFD1548997.1"/>
    <property type="molecule type" value="Genomic_DNA"/>
</dbReference>
<gene>
    <name evidence="1" type="ORF">ACFQ5T_04770</name>
</gene>